<dbReference type="EMBL" id="JAERUA010000022">
    <property type="protein sequence ID" value="KAI1884138.1"/>
    <property type="molecule type" value="Genomic_DNA"/>
</dbReference>
<evidence type="ECO:0000313" key="3">
    <source>
        <dbReference type="Proteomes" id="UP000829720"/>
    </source>
</evidence>
<keyword evidence="3" id="KW-1185">Reference proteome</keyword>
<comment type="caution">
    <text evidence="2">The sequence shown here is derived from an EMBL/GenBank/DDBJ whole genome shotgun (WGS) entry which is preliminary data.</text>
</comment>
<dbReference type="Proteomes" id="UP000829720">
    <property type="component" value="Unassembled WGS sequence"/>
</dbReference>
<feature type="region of interest" description="Disordered" evidence="1">
    <location>
        <begin position="78"/>
        <end position="104"/>
    </location>
</feature>
<evidence type="ECO:0000256" key="1">
    <source>
        <dbReference type="SAM" id="MobiDB-lite"/>
    </source>
</evidence>
<name>A0A8T3CNM0_9TELE</name>
<dbReference type="AlphaFoldDB" id="A0A8T3CNM0"/>
<protein>
    <submittedName>
        <fullName evidence="2">Uncharacterized protein</fullName>
    </submittedName>
</protein>
<dbReference type="OrthoDB" id="2984333at2759"/>
<sequence length="198" mass="22576">MHFKTMTLLDIWDKNRRRNAKNPSNLKICPRKLALLRDPGLVESLASQNVKMASLLPPTGSDVFRRFTPESLAEIEKRAVEQEAERERTNNTEEAKDLPKPSSDLEAGKVLPFIYGDPPPEMLNIPLEDLDPFYKAQKTFIVISKGNTIFRFSAESACYLLSVFGIFRRGAIRILMHSYPFHLFQNQNLVVIIVITEA</sequence>
<proteinExistence type="predicted"/>
<reference evidence="2" key="1">
    <citation type="submission" date="2021-01" db="EMBL/GenBank/DDBJ databases">
        <authorList>
            <person name="Zahm M."/>
            <person name="Roques C."/>
            <person name="Cabau C."/>
            <person name="Klopp C."/>
            <person name="Donnadieu C."/>
            <person name="Jouanno E."/>
            <person name="Lampietro C."/>
            <person name="Louis A."/>
            <person name="Herpin A."/>
            <person name="Echchiki A."/>
            <person name="Berthelot C."/>
            <person name="Parey E."/>
            <person name="Roest-Crollius H."/>
            <person name="Braasch I."/>
            <person name="Postlethwait J."/>
            <person name="Bobe J."/>
            <person name="Montfort J."/>
            <person name="Bouchez O."/>
            <person name="Begum T."/>
            <person name="Mejri S."/>
            <person name="Adams A."/>
            <person name="Chen W.-J."/>
            <person name="Guiguen Y."/>
        </authorList>
    </citation>
    <scope>NUCLEOTIDE SEQUENCE</scope>
    <source>
        <tissue evidence="2">Blood</tissue>
    </source>
</reference>
<organism evidence="2 3">
    <name type="scientific">Albula goreensis</name>
    <dbReference type="NCBI Taxonomy" id="1534307"/>
    <lineage>
        <taxon>Eukaryota</taxon>
        <taxon>Metazoa</taxon>
        <taxon>Chordata</taxon>
        <taxon>Craniata</taxon>
        <taxon>Vertebrata</taxon>
        <taxon>Euteleostomi</taxon>
        <taxon>Actinopterygii</taxon>
        <taxon>Neopterygii</taxon>
        <taxon>Teleostei</taxon>
        <taxon>Albuliformes</taxon>
        <taxon>Albulidae</taxon>
        <taxon>Albula</taxon>
    </lineage>
</organism>
<gene>
    <name evidence="2" type="ORF">AGOR_G00223360</name>
</gene>
<feature type="compositionally biased region" description="Basic and acidic residues" evidence="1">
    <location>
        <begin position="78"/>
        <end position="99"/>
    </location>
</feature>
<evidence type="ECO:0000313" key="2">
    <source>
        <dbReference type="EMBL" id="KAI1884138.1"/>
    </source>
</evidence>
<accession>A0A8T3CNM0</accession>